<accession>A0AAJ6AC34</accession>
<reference evidence="5" key="1">
    <citation type="submission" date="2023-04" db="EMBL/GenBank/DDBJ databases">
        <title>Molecular characterization of the Integrative and Conjugative elements harboring multidrug-resistance gene from Glaesserella (Haemophilus) parasuis.</title>
        <authorList>
            <person name="Che Y."/>
            <person name="Zhou L."/>
        </authorList>
    </citation>
    <scope>NUCLEOTIDE SEQUENCE</scope>
    <source>
        <strain evidence="5">Z44</strain>
    </source>
</reference>
<dbReference type="PANTHER" id="PTHR30519">
    <property type="entry name" value="5-METHYLTETRAHYDROPTEROYLTRIGLUTAMATE--HOMOCYSTEINE METHYLTRANSFERASE"/>
    <property type="match status" value="1"/>
</dbReference>
<evidence type="ECO:0000256" key="3">
    <source>
        <dbReference type="ARBA" id="ARBA00022833"/>
    </source>
</evidence>
<protein>
    <recommendedName>
        <fullName evidence="4">Cobalamin-independent methionine synthase MetE C-terminal/archaeal domain-containing protein</fullName>
    </recommendedName>
</protein>
<dbReference type="GO" id="GO:0009086">
    <property type="term" value="P:methionine biosynthetic process"/>
    <property type="evidence" value="ECO:0007669"/>
    <property type="project" value="InterPro"/>
</dbReference>
<dbReference type="Proteomes" id="UP001222296">
    <property type="component" value="Chromosome"/>
</dbReference>
<name>A0AAJ6AC34_GLAPU</name>
<feature type="domain" description="Cobalamin-independent methionine synthase MetE C-terminal/archaeal" evidence="4">
    <location>
        <begin position="32"/>
        <end position="100"/>
    </location>
</feature>
<dbReference type="GO" id="GO:0003871">
    <property type="term" value="F:5-methyltetrahydropteroyltriglutamate-homocysteine S-methyltransferase activity"/>
    <property type="evidence" value="ECO:0007669"/>
    <property type="project" value="InterPro"/>
</dbReference>
<dbReference type="InterPro" id="IPR002629">
    <property type="entry name" value="Met_Synth_C/arc"/>
</dbReference>
<proteinExistence type="predicted"/>
<dbReference type="GO" id="GO:0008270">
    <property type="term" value="F:zinc ion binding"/>
    <property type="evidence" value="ECO:0007669"/>
    <property type="project" value="InterPro"/>
</dbReference>
<comment type="cofactor">
    <cofactor evidence="1">
        <name>Zn(2+)</name>
        <dbReference type="ChEBI" id="CHEBI:29105"/>
    </cofactor>
</comment>
<keyword evidence="3" id="KW-0862">Zinc</keyword>
<dbReference type="AlphaFoldDB" id="A0AAJ6AC34"/>
<dbReference type="SUPFAM" id="SSF51726">
    <property type="entry name" value="UROD/MetE-like"/>
    <property type="match status" value="1"/>
</dbReference>
<evidence type="ECO:0000313" key="6">
    <source>
        <dbReference type="Proteomes" id="UP001222296"/>
    </source>
</evidence>
<keyword evidence="2" id="KW-0479">Metal-binding</keyword>
<dbReference type="InterPro" id="IPR038071">
    <property type="entry name" value="UROD/MetE-like_sf"/>
</dbReference>
<dbReference type="Pfam" id="PF01717">
    <property type="entry name" value="Meth_synt_2"/>
    <property type="match status" value="1"/>
</dbReference>
<organism evidence="5 6">
    <name type="scientific">Glaesserella parasuis</name>
    <name type="common">Haemophilus parasuis</name>
    <dbReference type="NCBI Taxonomy" id="738"/>
    <lineage>
        <taxon>Bacteria</taxon>
        <taxon>Pseudomonadati</taxon>
        <taxon>Pseudomonadota</taxon>
        <taxon>Gammaproteobacteria</taxon>
        <taxon>Pasteurellales</taxon>
        <taxon>Pasteurellaceae</taxon>
        <taxon>Glaesserella</taxon>
    </lineage>
</organism>
<evidence type="ECO:0000259" key="4">
    <source>
        <dbReference type="Pfam" id="PF01717"/>
    </source>
</evidence>
<evidence type="ECO:0000313" key="5">
    <source>
        <dbReference type="EMBL" id="WGE09754.1"/>
    </source>
</evidence>
<evidence type="ECO:0000256" key="1">
    <source>
        <dbReference type="ARBA" id="ARBA00001947"/>
    </source>
</evidence>
<dbReference type="Gene3D" id="3.20.20.210">
    <property type="match status" value="1"/>
</dbReference>
<evidence type="ECO:0000256" key="2">
    <source>
        <dbReference type="ARBA" id="ARBA00022723"/>
    </source>
</evidence>
<sequence>MLIRIGINSIIPPISIIYRFKNKFYFEFYHSPVYPNDIGLGVYDIHSPRVPKAEEIEHLLRKALKVVPKERLWVNPDCGLKTRGWKETIEQLQVMVDVTKKLRAELA</sequence>
<dbReference type="EMBL" id="CP121769">
    <property type="protein sequence ID" value="WGE09754.1"/>
    <property type="molecule type" value="Genomic_DNA"/>
</dbReference>
<gene>
    <name evidence="5" type="ORF">QBL01_11100</name>
</gene>